<feature type="transmembrane region" description="Helical" evidence="7">
    <location>
        <begin position="119"/>
        <end position="142"/>
    </location>
</feature>
<proteinExistence type="predicted"/>
<evidence type="ECO:0000256" key="1">
    <source>
        <dbReference type="ARBA" id="ARBA00004651"/>
    </source>
</evidence>
<evidence type="ECO:0000259" key="8">
    <source>
        <dbReference type="Pfam" id="PF01292"/>
    </source>
</evidence>
<evidence type="ECO:0000313" key="9">
    <source>
        <dbReference type="EMBL" id="WPL17529.1"/>
    </source>
</evidence>
<dbReference type="InterPro" id="IPR016174">
    <property type="entry name" value="Di-haem_cyt_TM"/>
</dbReference>
<dbReference type="InterPro" id="IPR051542">
    <property type="entry name" value="Hydrogenase_cytochrome"/>
</dbReference>
<dbReference type="Proteomes" id="UP001432180">
    <property type="component" value="Chromosome"/>
</dbReference>
<keyword evidence="10" id="KW-1185">Reference proteome</keyword>
<evidence type="ECO:0000256" key="5">
    <source>
        <dbReference type="ARBA" id="ARBA00023136"/>
    </source>
</evidence>
<evidence type="ECO:0000256" key="2">
    <source>
        <dbReference type="ARBA" id="ARBA00022475"/>
    </source>
</evidence>
<keyword evidence="3 7" id="KW-0812">Transmembrane</keyword>
<dbReference type="Pfam" id="PF01292">
    <property type="entry name" value="Ni_hydr_CYTB"/>
    <property type="match status" value="1"/>
</dbReference>
<feature type="transmembrane region" description="Helical" evidence="7">
    <location>
        <begin position="35"/>
        <end position="53"/>
    </location>
</feature>
<reference evidence="9 10" key="1">
    <citation type="journal article" date="2023" name="Microorganisms">
        <title>Thiorhodovibrio frisius and Trv. litoralis spp. nov., Two Novel Members from a Clade of Fastidious Purple Sulfur Bacteria That Exhibit Unique Red-Shifted Light-Harvesting Capabilities.</title>
        <authorList>
            <person name="Methner A."/>
            <person name="Kuzyk S.B."/>
            <person name="Petersen J."/>
            <person name="Bauer S."/>
            <person name="Brinkmann H."/>
            <person name="Sichau K."/>
            <person name="Wanner G."/>
            <person name="Wolf J."/>
            <person name="Neumann-Schaal M."/>
            <person name="Henke P."/>
            <person name="Tank M."/>
            <person name="Sproer C."/>
            <person name="Bunk B."/>
            <person name="Overmann J."/>
        </authorList>
    </citation>
    <scope>NUCLEOTIDE SEQUENCE [LARGE SCALE GENOMIC DNA]</scope>
    <source>
        <strain evidence="9 10">DSM 6702</strain>
    </source>
</reference>
<keyword evidence="2" id="KW-1003">Cell membrane</keyword>
<evidence type="ECO:0000256" key="3">
    <source>
        <dbReference type="ARBA" id="ARBA00022692"/>
    </source>
</evidence>
<evidence type="ECO:0000256" key="4">
    <source>
        <dbReference type="ARBA" id="ARBA00022989"/>
    </source>
</evidence>
<protein>
    <submittedName>
        <fullName evidence="9">Ni/Fe-hydrogenase, b-type cytochrome subunit</fullName>
    </submittedName>
</protein>
<comment type="subcellular location">
    <subcellularLocation>
        <location evidence="1">Cell membrane</location>
        <topology evidence="1">Multi-pass membrane protein</topology>
    </subcellularLocation>
</comment>
<dbReference type="Gene3D" id="1.20.950.20">
    <property type="entry name" value="Transmembrane di-heme cytochromes, Chain C"/>
    <property type="match status" value="1"/>
</dbReference>
<dbReference type="PANTHER" id="PTHR30485:SF2">
    <property type="entry name" value="BLL0597 PROTEIN"/>
    <property type="match status" value="1"/>
</dbReference>
<keyword evidence="4 7" id="KW-1133">Transmembrane helix</keyword>
<evidence type="ECO:0000256" key="7">
    <source>
        <dbReference type="SAM" id="Phobius"/>
    </source>
</evidence>
<evidence type="ECO:0000313" key="10">
    <source>
        <dbReference type="Proteomes" id="UP001432180"/>
    </source>
</evidence>
<feature type="compositionally biased region" description="Low complexity" evidence="6">
    <location>
        <begin position="1"/>
        <end position="12"/>
    </location>
</feature>
<organism evidence="9 10">
    <name type="scientific">Thiorhodovibrio winogradskyi</name>
    <dbReference type="NCBI Taxonomy" id="77007"/>
    <lineage>
        <taxon>Bacteria</taxon>
        <taxon>Pseudomonadati</taxon>
        <taxon>Pseudomonadota</taxon>
        <taxon>Gammaproteobacteria</taxon>
        <taxon>Chromatiales</taxon>
        <taxon>Chromatiaceae</taxon>
        <taxon>Thiorhodovibrio</taxon>
    </lineage>
</organism>
<dbReference type="EMBL" id="CP121472">
    <property type="protein sequence ID" value="WPL17529.1"/>
    <property type="molecule type" value="Genomic_DNA"/>
</dbReference>
<feature type="region of interest" description="Disordered" evidence="6">
    <location>
        <begin position="1"/>
        <end position="21"/>
    </location>
</feature>
<feature type="transmembrane region" description="Helical" evidence="7">
    <location>
        <begin position="172"/>
        <end position="194"/>
    </location>
</feature>
<accession>A0ABZ0SAH7</accession>
<feature type="transmembrane region" description="Helical" evidence="7">
    <location>
        <begin position="59"/>
        <end position="78"/>
    </location>
</feature>
<sequence>MSNPSMSNNAPNDTATLANSSRSDAPKRVRVWDPLVRIFHWSLVAGFATAFIVEDDLLGVHVWAGYLVLALISVRLIWGLIGTRHARFSDFVRGPGAVLAYLRDVVRLRAPRYLGHNPAGGAMIVLLLISVAATGISGLALYGAEEFAGPLAGVMRGLPPFLGEVLEETHEVLANVSLGLILIHVAGVLASSLLHHENLIGGMISGYKRQEME</sequence>
<feature type="domain" description="Cytochrome b561 bacterial/Ni-hydrogenase" evidence="8">
    <location>
        <begin position="31"/>
        <end position="206"/>
    </location>
</feature>
<keyword evidence="5 7" id="KW-0472">Membrane</keyword>
<dbReference type="InterPro" id="IPR011577">
    <property type="entry name" value="Cyt_b561_bac/Ni-Hgenase"/>
</dbReference>
<evidence type="ECO:0000256" key="6">
    <source>
        <dbReference type="SAM" id="MobiDB-lite"/>
    </source>
</evidence>
<dbReference type="SUPFAM" id="SSF81342">
    <property type="entry name" value="Transmembrane di-heme cytochromes"/>
    <property type="match status" value="1"/>
</dbReference>
<gene>
    <name evidence="9" type="ORF">Thiowin_02554</name>
</gene>
<dbReference type="PANTHER" id="PTHR30485">
    <property type="entry name" value="NI/FE-HYDROGENASE 1 B-TYPE CYTOCHROME SUBUNIT"/>
    <property type="match status" value="1"/>
</dbReference>
<name>A0ABZ0SAH7_9GAMM</name>